<reference evidence="4 5" key="1">
    <citation type="submission" date="2015-08" db="EMBL/GenBank/DDBJ databases">
        <title>Genome sequence of Streptococcus phocae subsp. phocae ATCC 51973T isolated from liver specimen obtained from seal.</title>
        <authorList>
            <person name="Avendano-Herrera R."/>
        </authorList>
    </citation>
    <scope>NUCLEOTIDE SEQUENCE [LARGE SCALE GENOMIC DNA]</scope>
    <source>
        <strain evidence="4 5">ATCC 51973</strain>
    </source>
</reference>
<evidence type="ECO:0008006" key="6">
    <source>
        <dbReference type="Google" id="ProtNLM"/>
    </source>
</evidence>
<name>A0A0P6STC2_9STRE</name>
<keyword evidence="1" id="KW-0175">Coiled coil</keyword>
<evidence type="ECO:0000256" key="2">
    <source>
        <dbReference type="SAM" id="MobiDB-lite"/>
    </source>
</evidence>
<keyword evidence="5" id="KW-1185">Reference proteome</keyword>
<evidence type="ECO:0000256" key="1">
    <source>
        <dbReference type="SAM" id="Coils"/>
    </source>
</evidence>
<dbReference type="PATRIC" id="fig|119224.3.peg.1376"/>
<dbReference type="AlphaFoldDB" id="A0A0P6STC2"/>
<dbReference type="EMBL" id="LHQM01000005">
    <property type="protein sequence ID" value="KPJ23038.1"/>
    <property type="molecule type" value="Genomic_DNA"/>
</dbReference>
<feature type="region of interest" description="Disordered" evidence="2">
    <location>
        <begin position="76"/>
        <end position="114"/>
    </location>
</feature>
<feature type="signal peptide" evidence="3">
    <location>
        <begin position="1"/>
        <end position="22"/>
    </location>
</feature>
<proteinExistence type="predicted"/>
<evidence type="ECO:0000256" key="3">
    <source>
        <dbReference type="SAM" id="SignalP"/>
    </source>
</evidence>
<sequence>MKKILFLVLALCATVSSQSIKAEEALKWERDPNHQQAVDDNNNPISVSIDNQNKITVTLPKGWSLWLKKDSKNYNPQQINGETLQTHHNRQAPRTQDSNSVSGKQNTSPKITIYGKDNTNTLQLSSIYNDNLGESGLPITITVDAPSEEDKKLTIVYKADGGYFAGSTVFVNSKILAKEKEAEKRKEAEEKQIDEERKYVEQKLLEDSVLKQIRENDHKTWYERFGDNVQDQWANFTSWWRG</sequence>
<dbReference type="STRING" id="119224.AKK44_01250"/>
<organism evidence="4 5">
    <name type="scientific">Streptococcus phocae</name>
    <dbReference type="NCBI Taxonomy" id="119224"/>
    <lineage>
        <taxon>Bacteria</taxon>
        <taxon>Bacillati</taxon>
        <taxon>Bacillota</taxon>
        <taxon>Bacilli</taxon>
        <taxon>Lactobacillales</taxon>
        <taxon>Streptococcaceae</taxon>
        <taxon>Streptococcus</taxon>
    </lineage>
</organism>
<dbReference type="Proteomes" id="UP000049578">
    <property type="component" value="Unassembled WGS sequence"/>
</dbReference>
<gene>
    <name evidence="4" type="ORF">AKK44_01250</name>
</gene>
<evidence type="ECO:0000313" key="5">
    <source>
        <dbReference type="Proteomes" id="UP000049578"/>
    </source>
</evidence>
<comment type="caution">
    <text evidence="4">The sequence shown here is derived from an EMBL/GenBank/DDBJ whole genome shotgun (WGS) entry which is preliminary data.</text>
</comment>
<feature type="coiled-coil region" evidence="1">
    <location>
        <begin position="172"/>
        <end position="199"/>
    </location>
</feature>
<dbReference type="RefSeq" id="WP_054278164.1">
    <property type="nucleotide sequence ID" value="NZ_LHQM01000005.1"/>
</dbReference>
<feature type="compositionally biased region" description="Polar residues" evidence="2">
    <location>
        <begin position="76"/>
        <end position="110"/>
    </location>
</feature>
<protein>
    <recommendedName>
        <fullName evidence="6">Phage protein</fullName>
    </recommendedName>
</protein>
<accession>A0A0P6STC2</accession>
<keyword evidence="3" id="KW-0732">Signal</keyword>
<evidence type="ECO:0000313" key="4">
    <source>
        <dbReference type="EMBL" id="KPJ23038.1"/>
    </source>
</evidence>
<feature type="chain" id="PRO_5006130635" description="Phage protein" evidence="3">
    <location>
        <begin position="23"/>
        <end position="242"/>
    </location>
</feature>